<evidence type="ECO:0000256" key="6">
    <source>
        <dbReference type="ARBA" id="ARBA00023277"/>
    </source>
</evidence>
<evidence type="ECO:0000256" key="3">
    <source>
        <dbReference type="ARBA" id="ARBA00022695"/>
    </source>
</evidence>
<dbReference type="NCBIfam" id="TIGR00125">
    <property type="entry name" value="cyt_tran_rel"/>
    <property type="match status" value="1"/>
</dbReference>
<dbReference type="InterPro" id="IPR050385">
    <property type="entry name" value="Archaeal_FAD_synthase"/>
</dbReference>
<dbReference type="InterPro" id="IPR014729">
    <property type="entry name" value="Rossmann-like_a/b/a_fold"/>
</dbReference>
<dbReference type="InterPro" id="IPR011914">
    <property type="entry name" value="RfaE_dom_II"/>
</dbReference>
<evidence type="ECO:0000256" key="4">
    <source>
        <dbReference type="ARBA" id="ARBA00022741"/>
    </source>
</evidence>
<dbReference type="PANTHER" id="PTHR43793">
    <property type="entry name" value="FAD SYNTHASE"/>
    <property type="match status" value="1"/>
</dbReference>
<dbReference type="NCBIfam" id="TIGR02199">
    <property type="entry name" value="rfaE_dom_II"/>
    <property type="match status" value="1"/>
</dbReference>
<dbReference type="GO" id="GO:0005524">
    <property type="term" value="F:ATP binding"/>
    <property type="evidence" value="ECO:0007669"/>
    <property type="project" value="UniProtKB-KW"/>
</dbReference>
<keyword evidence="2 9" id="KW-0808">Transferase</keyword>
<gene>
    <name evidence="9" type="primary">rfaE</name>
    <name evidence="9" type="ORF">EPICR_100017</name>
</gene>
<evidence type="ECO:0000313" key="9">
    <source>
        <dbReference type="EMBL" id="VEN72975.1"/>
    </source>
</evidence>
<protein>
    <recommendedName>
        <fullName evidence="1">D-glycero-beta-D-manno-heptose 1-phosphate adenylyltransferase</fullName>
        <ecNumber evidence="1">2.7.7.70</ecNumber>
    </recommendedName>
</protein>
<comment type="catalytic activity">
    <reaction evidence="7">
        <text>D-glycero-beta-D-manno-heptose 1-phosphate + ATP + H(+) = ADP-D-glycero-beta-D-manno-heptose + diphosphate</text>
        <dbReference type="Rhea" id="RHEA:27465"/>
        <dbReference type="ChEBI" id="CHEBI:15378"/>
        <dbReference type="ChEBI" id="CHEBI:30616"/>
        <dbReference type="ChEBI" id="CHEBI:33019"/>
        <dbReference type="ChEBI" id="CHEBI:59967"/>
        <dbReference type="ChEBI" id="CHEBI:61593"/>
        <dbReference type="EC" id="2.7.7.70"/>
    </reaction>
</comment>
<dbReference type="Pfam" id="PF01467">
    <property type="entry name" value="CTP_transf_like"/>
    <property type="match status" value="1"/>
</dbReference>
<organism evidence="9">
    <name type="scientific">uncultured Desulfobacteraceae bacterium</name>
    <dbReference type="NCBI Taxonomy" id="218296"/>
    <lineage>
        <taxon>Bacteria</taxon>
        <taxon>Pseudomonadati</taxon>
        <taxon>Thermodesulfobacteriota</taxon>
        <taxon>Desulfobacteria</taxon>
        <taxon>Desulfobacterales</taxon>
        <taxon>Desulfobacteraceae</taxon>
        <taxon>environmental samples</taxon>
    </lineage>
</organism>
<dbReference type="SUPFAM" id="SSF52374">
    <property type="entry name" value="Nucleotidylyl transferase"/>
    <property type="match status" value="1"/>
</dbReference>
<evidence type="ECO:0000256" key="2">
    <source>
        <dbReference type="ARBA" id="ARBA00022679"/>
    </source>
</evidence>
<dbReference type="GO" id="GO:0016773">
    <property type="term" value="F:phosphotransferase activity, alcohol group as acceptor"/>
    <property type="evidence" value="ECO:0007669"/>
    <property type="project" value="InterPro"/>
</dbReference>
<dbReference type="GO" id="GO:0016779">
    <property type="term" value="F:nucleotidyltransferase activity"/>
    <property type="evidence" value="ECO:0007669"/>
    <property type="project" value="UniProtKB-KW"/>
</dbReference>
<dbReference type="EMBL" id="CAACVI010000002">
    <property type="protein sequence ID" value="VEN72975.1"/>
    <property type="molecule type" value="Genomic_DNA"/>
</dbReference>
<evidence type="ECO:0000256" key="1">
    <source>
        <dbReference type="ARBA" id="ARBA00012519"/>
    </source>
</evidence>
<dbReference type="EC" id="2.7.7.70" evidence="1"/>
<evidence type="ECO:0000259" key="8">
    <source>
        <dbReference type="Pfam" id="PF01467"/>
    </source>
</evidence>
<dbReference type="Gene3D" id="3.40.50.620">
    <property type="entry name" value="HUPs"/>
    <property type="match status" value="1"/>
</dbReference>
<dbReference type="AlphaFoldDB" id="A0A484HIH1"/>
<evidence type="ECO:0000256" key="5">
    <source>
        <dbReference type="ARBA" id="ARBA00022840"/>
    </source>
</evidence>
<reference evidence="9" key="1">
    <citation type="submission" date="2019-01" db="EMBL/GenBank/DDBJ databases">
        <authorList>
            <consortium name="Genoscope - CEA"/>
            <person name="William W."/>
        </authorList>
    </citation>
    <scope>NUCLEOTIDE SEQUENCE</scope>
    <source>
        <strain evidence="9">CR-1</strain>
    </source>
</reference>
<feature type="domain" description="Cytidyltransferase-like" evidence="8">
    <location>
        <begin position="28"/>
        <end position="133"/>
    </location>
</feature>
<sequence>MTLKKTLDREALARAVAGLKKQKKRIVFTNGCFDIVHSGHVACLEAARSLGDVLVAGLNSDASVREIKGPERPIVPLEHRSRVMAALACVDFVTAFDEPDPWNLINAVRPDVLVKGGDWAPNAIVGADIMEKTGGKTLSIPLVPGMSTSFIIDKILKTYKKK</sequence>
<keyword evidence="5" id="KW-0067">ATP-binding</keyword>
<dbReference type="GO" id="GO:0005975">
    <property type="term" value="P:carbohydrate metabolic process"/>
    <property type="evidence" value="ECO:0007669"/>
    <property type="project" value="InterPro"/>
</dbReference>
<accession>A0A484HIH1</accession>
<dbReference type="InterPro" id="IPR004821">
    <property type="entry name" value="Cyt_trans-like"/>
</dbReference>
<proteinExistence type="predicted"/>
<dbReference type="PANTHER" id="PTHR43793:SF2">
    <property type="entry name" value="BIFUNCTIONAL PROTEIN HLDE"/>
    <property type="match status" value="1"/>
</dbReference>
<name>A0A484HIH1_9BACT</name>
<keyword evidence="3 9" id="KW-0548">Nucleotidyltransferase</keyword>
<evidence type="ECO:0000256" key="7">
    <source>
        <dbReference type="ARBA" id="ARBA00047428"/>
    </source>
</evidence>
<keyword evidence="6" id="KW-0119">Carbohydrate metabolism</keyword>
<keyword evidence="4" id="KW-0547">Nucleotide-binding</keyword>